<gene>
    <name evidence="2" type="ORF">H6G68_05835</name>
</gene>
<feature type="region of interest" description="Disordered" evidence="1">
    <location>
        <begin position="1"/>
        <end position="48"/>
    </location>
</feature>
<comment type="caution">
    <text evidence="2">The sequence shown here is derived from an EMBL/GenBank/DDBJ whole genome shotgun (WGS) entry which is preliminary data.</text>
</comment>
<accession>A0ABR8IYX8</accession>
<protein>
    <submittedName>
        <fullName evidence="2">Uncharacterized protein</fullName>
    </submittedName>
</protein>
<evidence type="ECO:0000256" key="1">
    <source>
        <dbReference type="SAM" id="MobiDB-lite"/>
    </source>
</evidence>
<dbReference type="EMBL" id="JACJTQ010000005">
    <property type="protein sequence ID" value="MBD2691283.1"/>
    <property type="molecule type" value="Genomic_DNA"/>
</dbReference>
<reference evidence="2 3" key="1">
    <citation type="journal article" date="2020" name="ISME J.">
        <title>Comparative genomics reveals insights into cyanobacterial evolution and habitat adaptation.</title>
        <authorList>
            <person name="Chen M.Y."/>
            <person name="Teng W.K."/>
            <person name="Zhao L."/>
            <person name="Hu C.X."/>
            <person name="Zhou Y.K."/>
            <person name="Han B.P."/>
            <person name="Song L.R."/>
            <person name="Shu W.S."/>
        </authorList>
    </citation>
    <scope>NUCLEOTIDE SEQUENCE [LARGE SCALE GENOMIC DNA]</scope>
    <source>
        <strain evidence="2 3">FACHB-362</strain>
    </source>
</reference>
<sequence length="48" mass="5584">MEALTSKHSWVIPMSKEKKGNKEAKKPKKDPKDKKEKKDPNRYDGLSK</sequence>
<evidence type="ECO:0000313" key="2">
    <source>
        <dbReference type="EMBL" id="MBD2691283.1"/>
    </source>
</evidence>
<keyword evidence="3" id="KW-1185">Reference proteome</keyword>
<dbReference type="RefSeq" id="WP_177176060.1">
    <property type="nucleotide sequence ID" value="NZ_JACJTQ010000005.1"/>
</dbReference>
<name>A0ABR8IYX8_9NOST</name>
<feature type="compositionally biased region" description="Basic and acidic residues" evidence="1">
    <location>
        <begin position="15"/>
        <end position="48"/>
    </location>
</feature>
<dbReference type="Proteomes" id="UP000660381">
    <property type="component" value="Unassembled WGS sequence"/>
</dbReference>
<evidence type="ECO:0000313" key="3">
    <source>
        <dbReference type="Proteomes" id="UP000660381"/>
    </source>
</evidence>
<organism evidence="2 3">
    <name type="scientific">Anabaena catenula FACHB-362</name>
    <dbReference type="NCBI Taxonomy" id="2692877"/>
    <lineage>
        <taxon>Bacteria</taxon>
        <taxon>Bacillati</taxon>
        <taxon>Cyanobacteriota</taxon>
        <taxon>Cyanophyceae</taxon>
        <taxon>Nostocales</taxon>
        <taxon>Nostocaceae</taxon>
        <taxon>Anabaena</taxon>
    </lineage>
</organism>
<proteinExistence type="predicted"/>